<dbReference type="RefSeq" id="WP_060914062.1">
    <property type="nucleotide sequence ID" value="NZ_JAWFGB010000001.1"/>
</dbReference>
<dbReference type="AlphaFoldDB" id="A0A133ZXP0"/>
<dbReference type="Proteomes" id="UP000070355">
    <property type="component" value="Unassembled WGS sequence"/>
</dbReference>
<evidence type="ECO:0008006" key="3">
    <source>
        <dbReference type="Google" id="ProtNLM"/>
    </source>
</evidence>
<accession>A0A133ZXP0</accession>
<dbReference type="STRING" id="1379.HMPREF3186_00879"/>
<comment type="caution">
    <text evidence="1">The sequence shown here is derived from an EMBL/GenBank/DDBJ whole genome shotgun (WGS) entry which is preliminary data.</text>
</comment>
<evidence type="ECO:0000313" key="1">
    <source>
        <dbReference type="EMBL" id="KXB60191.1"/>
    </source>
</evidence>
<dbReference type="EMBL" id="LSDC01000059">
    <property type="protein sequence ID" value="KXB60191.1"/>
    <property type="molecule type" value="Genomic_DNA"/>
</dbReference>
<dbReference type="OrthoDB" id="1644322at2"/>
<reference evidence="2" key="1">
    <citation type="submission" date="2016-01" db="EMBL/GenBank/DDBJ databases">
        <authorList>
            <person name="Mitreva M."/>
            <person name="Pepin K.H."/>
            <person name="Mihindukulasuriya K.A."/>
            <person name="Fulton R."/>
            <person name="Fronick C."/>
            <person name="O'Laughlin M."/>
            <person name="Miner T."/>
            <person name="Herter B."/>
            <person name="Rosa B.A."/>
            <person name="Cordes M."/>
            <person name="Tomlinson C."/>
            <person name="Wollam A."/>
            <person name="Palsikar V.B."/>
            <person name="Mardis E.R."/>
            <person name="Wilson R.K."/>
        </authorList>
    </citation>
    <scope>NUCLEOTIDE SEQUENCE [LARGE SCALE GENOMIC DNA]</scope>
    <source>
        <strain evidence="2">DNF01167</strain>
    </source>
</reference>
<dbReference type="PATRIC" id="fig|1379.3.peg.860"/>
<organism evidence="1 2">
    <name type="scientific">Gemella haemolysans</name>
    <dbReference type="NCBI Taxonomy" id="1379"/>
    <lineage>
        <taxon>Bacteria</taxon>
        <taxon>Bacillati</taxon>
        <taxon>Bacillota</taxon>
        <taxon>Bacilli</taxon>
        <taxon>Bacillales</taxon>
        <taxon>Gemellaceae</taxon>
        <taxon>Gemella</taxon>
    </lineage>
</organism>
<sequence>MINRNYLPYKSAREYADRGMAKWMGFFISEHTTAINMQGDTIDFSNNMDEDEKRLLLNQLYFFKGLSYLYTSTQREPYLGKVVDCTNDIIYFSTKQNILQISISDILKVSLAEELDYEQT</sequence>
<proteinExistence type="predicted"/>
<protein>
    <recommendedName>
        <fullName evidence="3">YolD-like protein</fullName>
    </recommendedName>
</protein>
<gene>
    <name evidence="1" type="ORF">HMPREF3186_00879</name>
</gene>
<evidence type="ECO:0000313" key="2">
    <source>
        <dbReference type="Proteomes" id="UP000070355"/>
    </source>
</evidence>
<name>A0A133ZXP0_9BACL</name>